<accession>A0A1Y5T3J7</accession>
<organism evidence="2 3">
    <name type="scientific">Oceanibacterium hippocampi</name>
    <dbReference type="NCBI Taxonomy" id="745714"/>
    <lineage>
        <taxon>Bacteria</taxon>
        <taxon>Pseudomonadati</taxon>
        <taxon>Pseudomonadota</taxon>
        <taxon>Alphaproteobacteria</taxon>
        <taxon>Sneathiellales</taxon>
        <taxon>Sneathiellaceae</taxon>
        <taxon>Oceanibacterium</taxon>
    </lineage>
</organism>
<proteinExistence type="predicted"/>
<dbReference type="Proteomes" id="UP000193200">
    <property type="component" value="Unassembled WGS sequence"/>
</dbReference>
<dbReference type="RefSeq" id="WP_176245023.1">
    <property type="nucleotide sequence ID" value="NZ_FWFR01000002.1"/>
</dbReference>
<dbReference type="EMBL" id="FWFR01000002">
    <property type="protein sequence ID" value="SLN54945.1"/>
    <property type="molecule type" value="Genomic_DNA"/>
</dbReference>
<dbReference type="InParanoid" id="A0A1Y5T3J7"/>
<evidence type="ECO:0000313" key="2">
    <source>
        <dbReference type="EMBL" id="SLN54945.1"/>
    </source>
</evidence>
<name>A0A1Y5T3J7_9PROT</name>
<feature type="region of interest" description="Disordered" evidence="1">
    <location>
        <begin position="1"/>
        <end position="23"/>
    </location>
</feature>
<reference evidence="2 3" key="1">
    <citation type="submission" date="2017-03" db="EMBL/GenBank/DDBJ databases">
        <authorList>
            <person name="Afonso C.L."/>
            <person name="Miller P.J."/>
            <person name="Scott M.A."/>
            <person name="Spackman E."/>
            <person name="Goraichik I."/>
            <person name="Dimitrov K.M."/>
            <person name="Suarez D.L."/>
            <person name="Swayne D.E."/>
        </authorList>
    </citation>
    <scope>NUCLEOTIDE SEQUENCE [LARGE SCALE GENOMIC DNA]</scope>
    <source>
        <strain evidence="2 3">CECT 7691</strain>
    </source>
</reference>
<evidence type="ECO:0000256" key="1">
    <source>
        <dbReference type="SAM" id="MobiDB-lite"/>
    </source>
</evidence>
<sequence length="54" mass="5889">MTILPEPAATPLSPPRDPRNCSPRAWKRAFETKRRFVTGASNRAAAAPVEPADD</sequence>
<gene>
    <name evidence="2" type="ORF">OCH7691_02349</name>
</gene>
<keyword evidence="3" id="KW-1185">Reference proteome</keyword>
<dbReference type="AlphaFoldDB" id="A0A1Y5T3J7"/>
<evidence type="ECO:0000313" key="3">
    <source>
        <dbReference type="Proteomes" id="UP000193200"/>
    </source>
</evidence>
<protein>
    <submittedName>
        <fullName evidence="2">Uncharacterized protein</fullName>
    </submittedName>
</protein>